<keyword evidence="1" id="KW-0378">Hydrolase</keyword>
<organism evidence="3 4">
    <name type="scientific">Ureibacillus acetophenoni</name>
    <dbReference type="NCBI Taxonomy" id="614649"/>
    <lineage>
        <taxon>Bacteria</taxon>
        <taxon>Bacillati</taxon>
        <taxon>Bacillota</taxon>
        <taxon>Bacilli</taxon>
        <taxon>Bacillales</taxon>
        <taxon>Caryophanaceae</taxon>
        <taxon>Ureibacillus</taxon>
    </lineage>
</organism>
<dbReference type="InterPro" id="IPR020084">
    <property type="entry name" value="NUDIX_hydrolase_CS"/>
</dbReference>
<dbReference type="InterPro" id="IPR000086">
    <property type="entry name" value="NUDIX_hydrolase_dom"/>
</dbReference>
<accession>A0A285UU83</accession>
<reference evidence="4" key="1">
    <citation type="submission" date="2017-08" db="EMBL/GenBank/DDBJ databases">
        <authorList>
            <person name="Varghese N."/>
            <person name="Submissions S."/>
        </authorList>
    </citation>
    <scope>NUCLEOTIDE SEQUENCE [LARGE SCALE GENOMIC DNA]</scope>
    <source>
        <strain evidence="4">JC23</strain>
    </source>
</reference>
<name>A0A285UU83_9BACL</name>
<dbReference type="GO" id="GO:0016787">
    <property type="term" value="F:hydrolase activity"/>
    <property type="evidence" value="ECO:0007669"/>
    <property type="project" value="UniProtKB-KW"/>
</dbReference>
<evidence type="ECO:0000259" key="2">
    <source>
        <dbReference type="PROSITE" id="PS51462"/>
    </source>
</evidence>
<proteinExistence type="predicted"/>
<dbReference type="Gene3D" id="3.90.79.10">
    <property type="entry name" value="Nucleoside Triphosphate Pyrophosphohydrolase"/>
    <property type="match status" value="1"/>
</dbReference>
<dbReference type="EMBL" id="OBQC01000017">
    <property type="protein sequence ID" value="SOC43791.1"/>
    <property type="molecule type" value="Genomic_DNA"/>
</dbReference>
<evidence type="ECO:0000313" key="3">
    <source>
        <dbReference type="EMBL" id="SOC43791.1"/>
    </source>
</evidence>
<dbReference type="RefSeq" id="WP_170949543.1">
    <property type="nucleotide sequence ID" value="NZ_OBQC01000017.1"/>
</dbReference>
<dbReference type="AlphaFoldDB" id="A0A285UU83"/>
<dbReference type="Pfam" id="PF00293">
    <property type="entry name" value="NUDIX"/>
    <property type="match status" value="1"/>
</dbReference>
<gene>
    <name evidence="3" type="ORF">SAMN05877842_11748</name>
</gene>
<evidence type="ECO:0000313" key="4">
    <source>
        <dbReference type="Proteomes" id="UP000219252"/>
    </source>
</evidence>
<sequence length="208" mass="24483">MEKVIGKVTCFITREIDNKLELLLIQHPSAGIQIPAGTVEINEEYDKAAIREAIEETGLREFVSCKVIGSQEQYLEGKYIIFENAKVYSKPDKSSFHCAEIRRGITVIHERRQGEFLQISYKEGDKYPEPNYISYQITGWVEQSKLASKVTRQFYHLRSNSESNEWEIETDNHKFKLFWSTLENLPEIVSPQNEWLDYFLKENIYFQR</sequence>
<protein>
    <submittedName>
        <fullName evidence="3">NUDIX domain-containing protein</fullName>
    </submittedName>
</protein>
<dbReference type="Proteomes" id="UP000219252">
    <property type="component" value="Unassembled WGS sequence"/>
</dbReference>
<keyword evidence="4" id="KW-1185">Reference proteome</keyword>
<feature type="domain" description="Nudix hydrolase" evidence="2">
    <location>
        <begin position="3"/>
        <end position="143"/>
    </location>
</feature>
<dbReference type="InterPro" id="IPR015797">
    <property type="entry name" value="NUDIX_hydrolase-like_dom_sf"/>
</dbReference>
<dbReference type="PROSITE" id="PS00893">
    <property type="entry name" value="NUDIX_BOX"/>
    <property type="match status" value="1"/>
</dbReference>
<dbReference type="SUPFAM" id="SSF55811">
    <property type="entry name" value="Nudix"/>
    <property type="match status" value="1"/>
</dbReference>
<evidence type="ECO:0000256" key="1">
    <source>
        <dbReference type="ARBA" id="ARBA00022801"/>
    </source>
</evidence>
<dbReference type="PROSITE" id="PS51462">
    <property type="entry name" value="NUDIX"/>
    <property type="match status" value="1"/>
</dbReference>